<evidence type="ECO:0000259" key="2">
    <source>
        <dbReference type="Pfam" id="PF07883"/>
    </source>
</evidence>
<evidence type="ECO:0000256" key="1">
    <source>
        <dbReference type="ARBA" id="ARBA00022723"/>
    </source>
</evidence>
<proteinExistence type="predicted"/>
<dbReference type="SUPFAM" id="SSF51182">
    <property type="entry name" value="RmlC-like cupins"/>
    <property type="match status" value="1"/>
</dbReference>
<sequence length="159" mass="17511">MIGTRTEKLAIDAQQAAIRPMPPYPGEFCNRLSGRVKRPLGEPFGLTNFGVNLTVLPPGGHSSLHHRHTHDQEFIYVLEGTPTLVSDQGEIELKPGMCAGFLPNGAAHHLENRATLPAMIIEVGDRNKNDDVEYPLDDIAIRSQSDGSYVFYTKDGLPY</sequence>
<dbReference type="Pfam" id="PF07883">
    <property type="entry name" value="Cupin_2"/>
    <property type="match status" value="1"/>
</dbReference>
<feature type="domain" description="Cupin type-2" evidence="2">
    <location>
        <begin position="53"/>
        <end position="123"/>
    </location>
</feature>
<dbReference type="CDD" id="cd02224">
    <property type="entry name" value="cupin_SPO2919-like"/>
    <property type="match status" value="1"/>
</dbReference>
<dbReference type="InterPro" id="IPR011051">
    <property type="entry name" value="RmlC_Cupin_sf"/>
</dbReference>
<dbReference type="InterPro" id="IPR051610">
    <property type="entry name" value="GPI/OXD"/>
</dbReference>
<dbReference type="Proteomes" id="UP000440716">
    <property type="component" value="Unassembled WGS sequence"/>
</dbReference>
<name>A0A7K1RKH1_AGRVI</name>
<dbReference type="InterPro" id="IPR013096">
    <property type="entry name" value="Cupin_2"/>
</dbReference>
<accession>A0A7K1RKH1</accession>
<dbReference type="InterPro" id="IPR014710">
    <property type="entry name" value="RmlC-like_jellyroll"/>
</dbReference>
<dbReference type="Gene3D" id="2.60.120.10">
    <property type="entry name" value="Jelly Rolls"/>
    <property type="match status" value="1"/>
</dbReference>
<dbReference type="AlphaFoldDB" id="A0A7K1RKH1"/>
<organism evidence="3 4">
    <name type="scientific">Agrobacterium vitis</name>
    <name type="common">Rhizobium vitis</name>
    <dbReference type="NCBI Taxonomy" id="373"/>
    <lineage>
        <taxon>Bacteria</taxon>
        <taxon>Pseudomonadati</taxon>
        <taxon>Pseudomonadota</taxon>
        <taxon>Alphaproteobacteria</taxon>
        <taxon>Hyphomicrobiales</taxon>
        <taxon>Rhizobiaceae</taxon>
        <taxon>Rhizobium/Agrobacterium group</taxon>
        <taxon>Agrobacterium</taxon>
    </lineage>
</organism>
<keyword evidence="1" id="KW-0479">Metal-binding</keyword>
<gene>
    <name evidence="3" type="ORF">GOZ88_20585</name>
</gene>
<evidence type="ECO:0000313" key="3">
    <source>
        <dbReference type="EMBL" id="MVA58505.1"/>
    </source>
</evidence>
<dbReference type="RefSeq" id="WP_156592307.1">
    <property type="nucleotide sequence ID" value="NZ_WPHU01000009.1"/>
</dbReference>
<evidence type="ECO:0000313" key="4">
    <source>
        <dbReference type="Proteomes" id="UP000440716"/>
    </source>
</evidence>
<reference evidence="3 4" key="1">
    <citation type="submission" date="2019-12" db="EMBL/GenBank/DDBJ databases">
        <title>Whole-genome sequencing of Allorhizobium vitis.</title>
        <authorList>
            <person name="Gan H.M."/>
            <person name="Szegedi E."/>
            <person name="Burr T."/>
            <person name="Savka M.A."/>
        </authorList>
    </citation>
    <scope>NUCLEOTIDE SEQUENCE [LARGE SCALE GENOMIC DNA]</scope>
    <source>
        <strain evidence="3 4">CG415</strain>
    </source>
</reference>
<dbReference type="EMBL" id="WPHU01000009">
    <property type="protein sequence ID" value="MVA58505.1"/>
    <property type="molecule type" value="Genomic_DNA"/>
</dbReference>
<dbReference type="PANTHER" id="PTHR35848:SF9">
    <property type="entry name" value="SLL1358 PROTEIN"/>
    <property type="match status" value="1"/>
</dbReference>
<comment type="caution">
    <text evidence="3">The sequence shown here is derived from an EMBL/GenBank/DDBJ whole genome shotgun (WGS) entry which is preliminary data.</text>
</comment>
<dbReference type="GO" id="GO:0046872">
    <property type="term" value="F:metal ion binding"/>
    <property type="evidence" value="ECO:0007669"/>
    <property type="project" value="UniProtKB-KW"/>
</dbReference>
<protein>
    <submittedName>
        <fullName evidence="3">Cupin domain-containing protein</fullName>
    </submittedName>
</protein>
<dbReference type="PANTHER" id="PTHR35848">
    <property type="entry name" value="OXALATE-BINDING PROTEIN"/>
    <property type="match status" value="1"/>
</dbReference>